<reference evidence="3" key="1">
    <citation type="submission" date="2020-05" db="UniProtKB">
        <authorList>
            <consortium name="EnsemblMetazoa"/>
        </authorList>
    </citation>
    <scope>IDENTIFICATION</scope>
    <source>
        <strain evidence="3">FUMOZ</strain>
    </source>
</reference>
<feature type="chain" id="PRO_5021455884" description="Secreted protein" evidence="2">
    <location>
        <begin position="29"/>
        <end position="361"/>
    </location>
</feature>
<feature type="compositionally biased region" description="Polar residues" evidence="1">
    <location>
        <begin position="342"/>
        <end position="361"/>
    </location>
</feature>
<dbReference type="AlphaFoldDB" id="A0A4Y0BHD4"/>
<organism evidence="3">
    <name type="scientific">Anopheles funestus</name>
    <name type="common">African malaria mosquito</name>
    <dbReference type="NCBI Taxonomy" id="62324"/>
    <lineage>
        <taxon>Eukaryota</taxon>
        <taxon>Metazoa</taxon>
        <taxon>Ecdysozoa</taxon>
        <taxon>Arthropoda</taxon>
        <taxon>Hexapoda</taxon>
        <taxon>Insecta</taxon>
        <taxon>Pterygota</taxon>
        <taxon>Neoptera</taxon>
        <taxon>Endopterygota</taxon>
        <taxon>Diptera</taxon>
        <taxon>Nematocera</taxon>
        <taxon>Culicoidea</taxon>
        <taxon>Culicidae</taxon>
        <taxon>Anophelinae</taxon>
        <taxon>Anopheles</taxon>
    </lineage>
</organism>
<evidence type="ECO:0000256" key="1">
    <source>
        <dbReference type="SAM" id="MobiDB-lite"/>
    </source>
</evidence>
<feature type="signal peptide" evidence="2">
    <location>
        <begin position="1"/>
        <end position="28"/>
    </location>
</feature>
<evidence type="ECO:0000256" key="2">
    <source>
        <dbReference type="SAM" id="SignalP"/>
    </source>
</evidence>
<proteinExistence type="predicted"/>
<protein>
    <recommendedName>
        <fullName evidence="4">Secreted protein</fullName>
    </recommendedName>
</protein>
<dbReference type="VEuPathDB" id="VectorBase:AFUN2_012893"/>
<feature type="compositionally biased region" description="Polar residues" evidence="1">
    <location>
        <begin position="49"/>
        <end position="59"/>
    </location>
</feature>
<name>A0A4Y0BHD4_ANOFN</name>
<feature type="region of interest" description="Disordered" evidence="1">
    <location>
        <begin position="336"/>
        <end position="361"/>
    </location>
</feature>
<sequence>MRPIAKANLAIGRAAALAILVSLATVSAVPTSVLAGSKEANGHRDVTASPGQNQLTTDDASYGDDRSGPSNPQKRGVNPLLYRETELRNDFSGNSIPQNGVWEDVGVPLPGMPYPMELFDAPIEPGPLDRYGSQQQQQQQQRTYDVLQSLLNRPLSYNPLFVGRTVSGGYPVRMHGGASGNGGYGERKKRTLATAVNGKSHSRLMRLKRSSGKLSPAEVFSLLALMDARDPYRPLSDYIPDEQTNDVLAYAPNGMYPDVALPLALEQLLGAHGGTLPADGYAYDDAGEWMNGWTEPSVDYMGIPMADLDALGALNDGKNIGSMNGYMPQKRFMVSKKKRSVPQATPSNAGHQQGGTIQAAA</sequence>
<dbReference type="EnsemblMetazoa" id="AFUN020292-RA">
    <property type="protein sequence ID" value="AFUN020292-PA"/>
    <property type="gene ID" value="AFUN020292"/>
</dbReference>
<feature type="region of interest" description="Disordered" evidence="1">
    <location>
        <begin position="39"/>
        <end position="79"/>
    </location>
</feature>
<accession>A0A4Y0BHD4</accession>
<keyword evidence="2" id="KW-0732">Signal</keyword>
<dbReference type="VEuPathDB" id="VectorBase:AFUN020292"/>
<evidence type="ECO:0000313" key="3">
    <source>
        <dbReference type="EnsemblMetazoa" id="AFUN020292-PA"/>
    </source>
</evidence>
<evidence type="ECO:0008006" key="4">
    <source>
        <dbReference type="Google" id="ProtNLM"/>
    </source>
</evidence>